<reference evidence="2" key="1">
    <citation type="submission" date="2018-05" db="EMBL/GenBank/DDBJ databases">
        <authorList>
            <person name="Lanie J.A."/>
            <person name="Ng W.-L."/>
            <person name="Kazmierczak K.M."/>
            <person name="Andrzejewski T.M."/>
            <person name="Davidsen T.M."/>
            <person name="Wayne K.J."/>
            <person name="Tettelin H."/>
            <person name="Glass J.I."/>
            <person name="Rusch D."/>
            <person name="Podicherti R."/>
            <person name="Tsui H.-C.T."/>
            <person name="Winkler M.E."/>
        </authorList>
    </citation>
    <scope>NUCLEOTIDE SEQUENCE</scope>
</reference>
<dbReference type="PANTHER" id="PTHR13887:SF41">
    <property type="entry name" value="THIOREDOXIN SUPERFAMILY PROTEIN"/>
    <property type="match status" value="1"/>
</dbReference>
<dbReference type="SUPFAM" id="SSF52833">
    <property type="entry name" value="Thioredoxin-like"/>
    <property type="match status" value="1"/>
</dbReference>
<dbReference type="InterPro" id="IPR036249">
    <property type="entry name" value="Thioredoxin-like_sf"/>
</dbReference>
<sequence>VSIEKLKTDYPVQFKWVHFPLHPETPSEGKALKELFAGRDIAPMKERMKELMTVAGLPYGDRTHTYNSRLAQELGKWADTQLGGEPIHEKLYRAYFVDNINIGEINQLVDIAESCMLDGEKAREILTSRSFKAQVDADWQRSRENGITGVPTFFSNNLVVVGCQPYEVLEKFVKHLIQLKAKFST</sequence>
<gene>
    <name evidence="2" type="ORF">METZ01_LOCUS20364</name>
</gene>
<dbReference type="EMBL" id="UINC01001014">
    <property type="protein sequence ID" value="SUZ67510.1"/>
    <property type="molecule type" value="Genomic_DNA"/>
</dbReference>
<dbReference type="Gene3D" id="3.40.30.10">
    <property type="entry name" value="Glutaredoxin"/>
    <property type="match status" value="1"/>
</dbReference>
<evidence type="ECO:0000259" key="1">
    <source>
        <dbReference type="Pfam" id="PF01323"/>
    </source>
</evidence>
<protein>
    <recommendedName>
        <fullName evidence="1">DSBA-like thioredoxin domain-containing protein</fullName>
    </recommendedName>
</protein>
<accession>A0A381PKL6</accession>
<dbReference type="AlphaFoldDB" id="A0A381PKL6"/>
<dbReference type="PANTHER" id="PTHR13887">
    <property type="entry name" value="GLUTATHIONE S-TRANSFERASE KAPPA"/>
    <property type="match status" value="1"/>
</dbReference>
<feature type="domain" description="DSBA-like thioredoxin" evidence="1">
    <location>
        <begin position="3"/>
        <end position="173"/>
    </location>
</feature>
<organism evidence="2">
    <name type="scientific">marine metagenome</name>
    <dbReference type="NCBI Taxonomy" id="408172"/>
    <lineage>
        <taxon>unclassified sequences</taxon>
        <taxon>metagenomes</taxon>
        <taxon>ecological metagenomes</taxon>
    </lineage>
</organism>
<dbReference type="Pfam" id="PF01323">
    <property type="entry name" value="DSBA"/>
    <property type="match status" value="1"/>
</dbReference>
<feature type="non-terminal residue" evidence="2">
    <location>
        <position position="1"/>
    </location>
</feature>
<name>A0A381PKL6_9ZZZZ</name>
<dbReference type="GO" id="GO:0016491">
    <property type="term" value="F:oxidoreductase activity"/>
    <property type="evidence" value="ECO:0007669"/>
    <property type="project" value="InterPro"/>
</dbReference>
<evidence type="ECO:0000313" key="2">
    <source>
        <dbReference type="EMBL" id="SUZ67510.1"/>
    </source>
</evidence>
<proteinExistence type="predicted"/>
<dbReference type="InterPro" id="IPR001853">
    <property type="entry name" value="DSBA-like_thioredoxin_dom"/>
</dbReference>